<name>Q84258_PAPVE</name>
<dbReference type="EMBL" id="M15953">
    <property type="protein sequence ID" value="AAA66853.1"/>
    <property type="molecule type" value="Genomic_DNA"/>
</dbReference>
<reference evidence="1" key="1">
    <citation type="journal article" date="1986" name="Gene">
        <title>Organization and expression of the transforming region from the European elk papillomavirus (EEPV).</title>
        <authorList>
            <person name="Ahola H."/>
            <person name="Bergman P."/>
            <person name="Strom A.C."/>
            <person name="Moreno-Lopez J."/>
            <person name="Pettersson U."/>
        </authorList>
    </citation>
    <scope>NUCLEOTIDE SEQUENCE [LARGE SCALE GENOMIC DNA]</scope>
</reference>
<organismHost>
    <name type="scientific">Rangifer tarandus</name>
    <name type="common">Reindeer</name>
    <name type="synonym">Cervus tarandus</name>
    <dbReference type="NCBI Taxonomy" id="9870"/>
</organismHost>
<evidence type="ECO:0000313" key="2">
    <source>
        <dbReference type="Proteomes" id="UP000009060"/>
    </source>
</evidence>
<proteinExistence type="predicted"/>
<organism>
    <name type="scientific">European elk papillomavirus</name>
    <name type="common">EEPV</name>
    <dbReference type="NCBI Taxonomy" id="2885846"/>
    <lineage>
        <taxon>Viruses</taxon>
        <taxon>Monodnaviria</taxon>
        <taxon>Shotokuvirae</taxon>
        <taxon>Cossaviricota</taxon>
        <taxon>Papovaviricetes</taxon>
        <taxon>Zurhausenvirales</taxon>
        <taxon>Papillomaviridae</taxon>
        <taxon>Firstpapillomavirinae</taxon>
        <taxon>Deltapapillomavirus</taxon>
        <taxon>Deltapapillomavirus 1</taxon>
    </lineage>
</organism>
<dbReference type="GeneID" id="1724512"/>
<sequence length="117" mass="13228">MGCYHPLIIVSFITLKDACYLPKTRDVQSLEQLVHHGGHVAVTSRLVNGFQMSLPRPTATSRLYLTPGFRRTINFMITRCSHGVSPTCVKKPSPNHRISLWRRDSDSGKPRTKLLDL</sequence>
<dbReference type="RefSeq" id="NP_041305.1">
    <property type="nucleotide sequence ID" value="NC_001524.1"/>
</dbReference>
<organismHost>
    <name type="scientific">Cervus elaphus</name>
    <name type="common">Red deer</name>
    <dbReference type="NCBI Taxonomy" id="9860"/>
</organismHost>
<protein>
    <submittedName>
        <fullName evidence="1">Uncharacterized protein</fullName>
    </submittedName>
</protein>
<accession>Q84258</accession>
<dbReference type="KEGG" id="vg:1724512"/>
<evidence type="ECO:0000313" key="1">
    <source>
        <dbReference type="EMBL" id="AAA66853.1"/>
    </source>
</evidence>
<dbReference type="Proteomes" id="UP000009060">
    <property type="component" value="Segment"/>
</dbReference>
<reference evidence="1" key="2">
    <citation type="submission" date="1988-10" db="EMBL/GenBank/DDBJ databases">
        <title>The genome of the Elk papilloma virus.</title>
        <authorList>
            <person name="Eriksson A."/>
        </authorList>
    </citation>
    <scope>NUCLEOTIDE SEQUENCE</scope>
</reference>
<keyword evidence="2" id="KW-1185">Reference proteome</keyword>